<dbReference type="PANTHER" id="PTHR42815">
    <property type="entry name" value="FAD-BINDING, PUTATIVE (AFU_ORTHOLOGUE AFUA_6G07600)-RELATED"/>
    <property type="match status" value="1"/>
</dbReference>
<reference evidence="2 3" key="1">
    <citation type="submission" date="2019-11" db="EMBL/GenBank/DDBJ databases">
        <title>Draft Genome Sequences of Six Type Strains of the Genus Massilia.</title>
        <authorList>
            <person name="Miess H."/>
            <person name="Frediansyah A."/>
            <person name="Goeker M."/>
            <person name="Gross H."/>
        </authorList>
    </citation>
    <scope>NUCLEOTIDE SEQUENCE [LARGE SCALE GENOMIC DNA]</scope>
    <source>
        <strain evidence="2 3">DSM 17513</strain>
    </source>
</reference>
<dbReference type="InterPro" id="IPR012349">
    <property type="entry name" value="Split_barrel_FMN-bd"/>
</dbReference>
<dbReference type="AlphaFoldDB" id="A0A6I3XI25"/>
<dbReference type="Proteomes" id="UP000431684">
    <property type="component" value="Unassembled WGS sequence"/>
</dbReference>
<dbReference type="EMBL" id="WNWM01000002">
    <property type="protein sequence ID" value="MUI12328.1"/>
    <property type="molecule type" value="Genomic_DNA"/>
</dbReference>
<comment type="caution">
    <text evidence="2">The sequence shown here is derived from an EMBL/GenBank/DDBJ whole genome shotgun (WGS) entry which is preliminary data.</text>
</comment>
<dbReference type="Gene3D" id="2.30.110.10">
    <property type="entry name" value="Electron Transport, Fmn-binding Protein, Chain A"/>
    <property type="match status" value="1"/>
</dbReference>
<accession>A0A6I3XI25</accession>
<dbReference type="SUPFAM" id="SSF50475">
    <property type="entry name" value="FMN-binding split barrel"/>
    <property type="match status" value="1"/>
</dbReference>
<feature type="domain" description="Pyridoxamine 5'-phosphate oxidase N-terminal" evidence="1">
    <location>
        <begin position="45"/>
        <end position="141"/>
    </location>
</feature>
<gene>
    <name evidence="2" type="ORF">GJV26_07575</name>
</gene>
<proteinExistence type="predicted"/>
<evidence type="ECO:0000259" key="1">
    <source>
        <dbReference type="Pfam" id="PF01243"/>
    </source>
</evidence>
<dbReference type="InterPro" id="IPR011576">
    <property type="entry name" value="Pyridox_Oxase_N"/>
</dbReference>
<evidence type="ECO:0000313" key="3">
    <source>
        <dbReference type="Proteomes" id="UP000431684"/>
    </source>
</evidence>
<dbReference type="RefSeq" id="WP_155708294.1">
    <property type="nucleotide sequence ID" value="NZ_BMWU01000021.1"/>
</dbReference>
<sequence length="204" mass="22917">MARAFSTIAYTPSVRRVQERNGSRAMNARLEADVPAHDSVTAYDKAFIEDVDTFFMSSVGETGWPYVQHRGGPRGFLKVLDEHTVAFADFAGNRQYISAGNLEHDGRVMLILMDYRIRGRVKIWGRARMVERKDDPELLARLEMPGYRARVEHACVITVEALDINCPQHITQRFSIPELAELAADPDGLAMLRELIGTAQAPTQ</sequence>
<evidence type="ECO:0000313" key="2">
    <source>
        <dbReference type="EMBL" id="MUI12328.1"/>
    </source>
</evidence>
<organism evidence="2 3">
    <name type="scientific">Pseudoduganella dura</name>
    <dbReference type="NCBI Taxonomy" id="321982"/>
    <lineage>
        <taxon>Bacteria</taxon>
        <taxon>Pseudomonadati</taxon>
        <taxon>Pseudomonadota</taxon>
        <taxon>Betaproteobacteria</taxon>
        <taxon>Burkholderiales</taxon>
        <taxon>Oxalobacteraceae</taxon>
        <taxon>Telluria group</taxon>
        <taxon>Pseudoduganella</taxon>
    </lineage>
</organism>
<dbReference type="OrthoDB" id="9796486at2"/>
<dbReference type="Pfam" id="PF01243">
    <property type="entry name" value="PNPOx_N"/>
    <property type="match status" value="1"/>
</dbReference>
<name>A0A6I3XI25_9BURK</name>
<keyword evidence="3" id="KW-1185">Reference proteome</keyword>
<dbReference type="PANTHER" id="PTHR42815:SF2">
    <property type="entry name" value="FAD-BINDING, PUTATIVE (AFU_ORTHOLOGUE AFUA_6G07600)-RELATED"/>
    <property type="match status" value="1"/>
</dbReference>
<protein>
    <submittedName>
        <fullName evidence="2">Pyridoxamine 5'-phosphate oxidase</fullName>
    </submittedName>
</protein>